<sequence length="166" mass="19150">MIIWLIGMSGAGKTTIGQILYQKIKTEHPNTVFLDGDMLRDVWGDHLGHDMEGRRKNAERFTRLCLMLDRQGIHVVAAILSIFPEERRKNRDIFSRYFEVFIDTPMEELVRRDSKRLYARAAAGEIKDVVGFDIPMPRTETWDMIISAPAVLEDPHVIAAKIKERL</sequence>
<dbReference type="AlphaFoldDB" id="A0A7T5R2L4"/>
<dbReference type="InterPro" id="IPR059117">
    <property type="entry name" value="APS_kinase_dom"/>
</dbReference>
<dbReference type="GO" id="GO:0019379">
    <property type="term" value="P:sulfate assimilation, phosphoadenylyl sulfate reduction by phosphoadenylyl-sulfate reductase (thioredoxin)"/>
    <property type="evidence" value="ECO:0007669"/>
    <property type="project" value="TreeGrafter"/>
</dbReference>
<keyword evidence="1 3" id="KW-0808">Transferase</keyword>
<dbReference type="InterPro" id="IPR027417">
    <property type="entry name" value="P-loop_NTPase"/>
</dbReference>
<dbReference type="GO" id="GO:0010134">
    <property type="term" value="P:sulfate assimilation via adenylyl sulfate reduction"/>
    <property type="evidence" value="ECO:0007669"/>
    <property type="project" value="TreeGrafter"/>
</dbReference>
<evidence type="ECO:0000313" key="3">
    <source>
        <dbReference type="EMBL" id="QQG36315.1"/>
    </source>
</evidence>
<organism evidence="3 4">
    <name type="scientific">Micavibrio aeruginosavorus</name>
    <dbReference type="NCBI Taxonomy" id="349221"/>
    <lineage>
        <taxon>Bacteria</taxon>
        <taxon>Pseudomonadati</taxon>
        <taxon>Bdellovibrionota</taxon>
        <taxon>Bdellovibrionia</taxon>
        <taxon>Bdellovibrionales</taxon>
        <taxon>Pseudobdellovibrionaceae</taxon>
        <taxon>Micavibrio</taxon>
    </lineage>
</organism>
<dbReference type="NCBIfam" id="NF004041">
    <property type="entry name" value="PRK05541.1"/>
    <property type="match status" value="1"/>
</dbReference>
<evidence type="ECO:0000259" key="2">
    <source>
        <dbReference type="Pfam" id="PF01583"/>
    </source>
</evidence>
<dbReference type="EC" id="2.7.1.25" evidence="3"/>
<name>A0A7T5R2L4_9BACT</name>
<proteinExistence type="predicted"/>
<gene>
    <name evidence="3" type="ORF">HYS17_00545</name>
</gene>
<dbReference type="EMBL" id="CP066681">
    <property type="protein sequence ID" value="QQG36315.1"/>
    <property type="molecule type" value="Genomic_DNA"/>
</dbReference>
<feature type="domain" description="APS kinase" evidence="2">
    <location>
        <begin position="2"/>
        <end position="144"/>
    </location>
</feature>
<evidence type="ECO:0000313" key="4">
    <source>
        <dbReference type="Proteomes" id="UP000595362"/>
    </source>
</evidence>
<dbReference type="PANTHER" id="PTHR42700:SF1">
    <property type="entry name" value="SULFATE ADENYLYLTRANSFERASE"/>
    <property type="match status" value="1"/>
</dbReference>
<reference evidence="3 4" key="1">
    <citation type="submission" date="2020-07" db="EMBL/GenBank/DDBJ databases">
        <title>Huge and variable diversity of episymbiotic CPR bacteria and DPANN archaea in groundwater ecosystems.</title>
        <authorList>
            <person name="He C.Y."/>
            <person name="Keren R."/>
            <person name="Whittaker M."/>
            <person name="Farag I.F."/>
            <person name="Doudna J."/>
            <person name="Cate J.H.D."/>
            <person name="Banfield J.F."/>
        </authorList>
    </citation>
    <scope>NUCLEOTIDE SEQUENCE [LARGE SCALE GENOMIC DNA]</scope>
    <source>
        <strain evidence="3">NC_groundwater_70_Ag_B-0.1um_54_66</strain>
    </source>
</reference>
<dbReference type="PANTHER" id="PTHR42700">
    <property type="entry name" value="SULFATE ADENYLYLTRANSFERASE"/>
    <property type="match status" value="1"/>
</dbReference>
<dbReference type="GO" id="GO:0004020">
    <property type="term" value="F:adenylylsulfate kinase activity"/>
    <property type="evidence" value="ECO:0007669"/>
    <property type="project" value="UniProtKB-EC"/>
</dbReference>
<dbReference type="GO" id="GO:0005737">
    <property type="term" value="C:cytoplasm"/>
    <property type="evidence" value="ECO:0007669"/>
    <property type="project" value="TreeGrafter"/>
</dbReference>
<dbReference type="Proteomes" id="UP000595362">
    <property type="component" value="Chromosome"/>
</dbReference>
<dbReference type="Gene3D" id="3.40.50.300">
    <property type="entry name" value="P-loop containing nucleotide triphosphate hydrolases"/>
    <property type="match status" value="1"/>
</dbReference>
<dbReference type="GO" id="GO:0004781">
    <property type="term" value="F:sulfate adenylyltransferase (ATP) activity"/>
    <property type="evidence" value="ECO:0007669"/>
    <property type="project" value="TreeGrafter"/>
</dbReference>
<dbReference type="SUPFAM" id="SSF52540">
    <property type="entry name" value="P-loop containing nucleoside triphosphate hydrolases"/>
    <property type="match status" value="1"/>
</dbReference>
<dbReference type="InterPro" id="IPR050512">
    <property type="entry name" value="Sulf_AdTrans/APS_kinase"/>
</dbReference>
<dbReference type="Pfam" id="PF01583">
    <property type="entry name" value="APS_kinase"/>
    <property type="match status" value="1"/>
</dbReference>
<protein>
    <submittedName>
        <fullName evidence="3">Adenylyl-sulfate kinase</fullName>
        <ecNumber evidence="3">2.7.1.25</ecNumber>
    </submittedName>
</protein>
<keyword evidence="3" id="KW-0418">Kinase</keyword>
<dbReference type="PRINTS" id="PR01100">
    <property type="entry name" value="SHIKIMTKNASE"/>
</dbReference>
<accession>A0A7T5R2L4</accession>
<evidence type="ECO:0000256" key="1">
    <source>
        <dbReference type="ARBA" id="ARBA00022679"/>
    </source>
</evidence>